<dbReference type="OrthoDB" id="1108759at2"/>
<comment type="similarity">
    <text evidence="7">Belongs to the TonB-dependent receptor family.</text>
</comment>
<keyword evidence="3 7" id="KW-1134">Transmembrane beta strand</keyword>
<dbReference type="InterPro" id="IPR008969">
    <property type="entry name" value="CarboxyPept-like_regulatory"/>
</dbReference>
<dbReference type="GO" id="GO:0009279">
    <property type="term" value="C:cell outer membrane"/>
    <property type="evidence" value="ECO:0007669"/>
    <property type="project" value="UniProtKB-SubCell"/>
</dbReference>
<dbReference type="EMBL" id="CP044016">
    <property type="protein sequence ID" value="QES90153.1"/>
    <property type="molecule type" value="Genomic_DNA"/>
</dbReference>
<keyword evidence="10" id="KW-1185">Reference proteome</keyword>
<sequence>MLRNVINTRSIFPNQYAHCKKLTFIYRQVVFVFALICLSTHLSAQNNIATVEGRIIDKSGNPIPHATISRSGNHGSTEANDSGYFKLEIPSGIMITLSYDALNYRKERHNYLLNRGQTRAVVISLNSQVKRLRDVKVTDKKNGRDAAIITLDPNKAKFNPSPIGGVEGLIKTIVGSNNEMTSQYNVRGGNYDENLIYVNGFEIYKPFLVQNAQSEGLSFINADMVENIKFSNGGFQAKYGDKMSSVLDVTYKKPTENGGSAYVGLLEQGLHLEGISKNKKFTYLIGGRNRTNQNLVKSQATQGSYLPSSSDIQGYFTYDAGKNWQIDLLGNYSKTKFTFYPQSLQLATAVISPLYTSEINANFAFEGSEKDKYSTNFVGLTASKKVNNHLNLKWSLSHYGDRETQNSDITSVYSLSSSDNAYNQDAADVIGSGTNINYSRNNLKIDVWTAQHNGSYKKGNHYWQWGALIERQKVNSYLNQWTYLDSAGYSLPNNTSGNFQLNDAMYGDQSFVLTRTSGFIQDNIQWGDSSSFLIQPGVRYNYNDLNKQFLISPRVTFSYQPKNWKRDVNFHGSVGMYNQPPFYREMLRYDGSLNKNLKAQKSIQGTLGMDYQFHMMSRPAKWTTEAYYKSMTDVDIYDIDNVRIRYYGNNNAKAYAYGLETRLFGELVKDAESWISIGYMRTMEKINGLTNTTYQNAEGQTINSQTQDKQITDSTVSNAGWFRRPTDRRITLGMFFQDYLTTNKNAKVYLNTIYGSNLPYNVPGSTKYRNSLEIDPYFRVDIGFSTLLVDGSKPHKSHSPFRTFKHIWGTVEVFNLIDRSNTISYTLIKDYSNNLYPLPNRLTPRLLNFKIIAEW</sequence>
<name>A0A5P2GAE6_9BACT</name>
<reference evidence="9 10" key="1">
    <citation type="submission" date="2019-09" db="EMBL/GenBank/DDBJ databases">
        <title>Complete genome sequence of Arachidicoccus sp. B3-10 isolated from apple orchard soil.</title>
        <authorList>
            <person name="Kim H.S."/>
            <person name="Han K.-I."/>
            <person name="Suh M.K."/>
            <person name="Lee K.C."/>
            <person name="Eom M.K."/>
            <person name="Kim J.-S."/>
            <person name="Kang S.W."/>
            <person name="Sin Y."/>
            <person name="Lee J.-S."/>
        </authorList>
    </citation>
    <scope>NUCLEOTIDE SEQUENCE [LARGE SCALE GENOMIC DNA]</scope>
    <source>
        <strain evidence="9 10">B3-10</strain>
    </source>
</reference>
<dbReference type="Gene3D" id="2.60.40.1120">
    <property type="entry name" value="Carboxypeptidase-like, regulatory domain"/>
    <property type="match status" value="1"/>
</dbReference>
<dbReference type="AlphaFoldDB" id="A0A5P2GAE6"/>
<evidence type="ECO:0000256" key="3">
    <source>
        <dbReference type="ARBA" id="ARBA00022452"/>
    </source>
</evidence>
<dbReference type="Pfam" id="PF07715">
    <property type="entry name" value="Plug"/>
    <property type="match status" value="1"/>
</dbReference>
<evidence type="ECO:0000313" key="9">
    <source>
        <dbReference type="EMBL" id="QES90153.1"/>
    </source>
</evidence>
<keyword evidence="6 7" id="KW-0998">Cell outer membrane</keyword>
<dbReference type="InterPro" id="IPR037066">
    <property type="entry name" value="Plug_dom_sf"/>
</dbReference>
<organism evidence="9 10">
    <name type="scientific">Rhizosphaericola mali</name>
    <dbReference type="NCBI Taxonomy" id="2545455"/>
    <lineage>
        <taxon>Bacteria</taxon>
        <taxon>Pseudomonadati</taxon>
        <taxon>Bacteroidota</taxon>
        <taxon>Chitinophagia</taxon>
        <taxon>Chitinophagales</taxon>
        <taxon>Chitinophagaceae</taxon>
        <taxon>Rhizosphaericola</taxon>
    </lineage>
</organism>
<protein>
    <submittedName>
        <fullName evidence="9">TonB-dependent receptor</fullName>
    </submittedName>
</protein>
<evidence type="ECO:0000256" key="5">
    <source>
        <dbReference type="ARBA" id="ARBA00023136"/>
    </source>
</evidence>
<evidence type="ECO:0000256" key="2">
    <source>
        <dbReference type="ARBA" id="ARBA00022448"/>
    </source>
</evidence>
<keyword evidence="2 7" id="KW-0813">Transport</keyword>
<dbReference type="Pfam" id="PF13715">
    <property type="entry name" value="CarbopepD_reg_2"/>
    <property type="match status" value="1"/>
</dbReference>
<dbReference type="SUPFAM" id="SSF49464">
    <property type="entry name" value="Carboxypeptidase regulatory domain-like"/>
    <property type="match status" value="1"/>
</dbReference>
<dbReference type="PROSITE" id="PS52016">
    <property type="entry name" value="TONB_DEPENDENT_REC_3"/>
    <property type="match status" value="1"/>
</dbReference>
<dbReference type="InterPro" id="IPR036942">
    <property type="entry name" value="Beta-barrel_TonB_sf"/>
</dbReference>
<evidence type="ECO:0000313" key="10">
    <source>
        <dbReference type="Proteomes" id="UP000292424"/>
    </source>
</evidence>
<keyword evidence="5 7" id="KW-0472">Membrane</keyword>
<dbReference type="Proteomes" id="UP000292424">
    <property type="component" value="Chromosome"/>
</dbReference>
<dbReference type="Gene3D" id="2.40.170.20">
    <property type="entry name" value="TonB-dependent receptor, beta-barrel domain"/>
    <property type="match status" value="1"/>
</dbReference>
<comment type="subcellular location">
    <subcellularLocation>
        <location evidence="1 7">Cell outer membrane</location>
        <topology evidence="1 7">Multi-pass membrane protein</topology>
    </subcellularLocation>
</comment>
<proteinExistence type="inferred from homology"/>
<evidence type="ECO:0000256" key="6">
    <source>
        <dbReference type="ARBA" id="ARBA00023237"/>
    </source>
</evidence>
<dbReference type="InterPro" id="IPR039426">
    <property type="entry name" value="TonB-dep_rcpt-like"/>
</dbReference>
<keyword evidence="9" id="KW-0675">Receptor</keyword>
<feature type="domain" description="TonB-dependent receptor plug" evidence="8">
    <location>
        <begin position="171"/>
        <end position="241"/>
    </location>
</feature>
<dbReference type="InterPro" id="IPR012910">
    <property type="entry name" value="Plug_dom"/>
</dbReference>
<evidence type="ECO:0000256" key="1">
    <source>
        <dbReference type="ARBA" id="ARBA00004571"/>
    </source>
</evidence>
<dbReference type="KEGG" id="arac:E0W69_016355"/>
<gene>
    <name evidence="9" type="ORF">E0W69_016355</name>
</gene>
<evidence type="ECO:0000256" key="4">
    <source>
        <dbReference type="ARBA" id="ARBA00022692"/>
    </source>
</evidence>
<keyword evidence="4 7" id="KW-0812">Transmembrane</keyword>
<dbReference type="SUPFAM" id="SSF56935">
    <property type="entry name" value="Porins"/>
    <property type="match status" value="1"/>
</dbReference>
<accession>A0A5P2GAE6</accession>
<evidence type="ECO:0000256" key="7">
    <source>
        <dbReference type="PROSITE-ProRule" id="PRU01360"/>
    </source>
</evidence>
<evidence type="ECO:0000259" key="8">
    <source>
        <dbReference type="Pfam" id="PF07715"/>
    </source>
</evidence>
<dbReference type="Gene3D" id="2.170.130.10">
    <property type="entry name" value="TonB-dependent receptor, plug domain"/>
    <property type="match status" value="1"/>
</dbReference>